<evidence type="ECO:0000313" key="3">
    <source>
        <dbReference type="Proteomes" id="UP001333710"/>
    </source>
</evidence>
<keyword evidence="1" id="KW-0472">Membrane</keyword>
<keyword evidence="1" id="KW-1133">Transmembrane helix</keyword>
<feature type="transmembrane region" description="Helical" evidence="1">
    <location>
        <begin position="120"/>
        <end position="146"/>
    </location>
</feature>
<feature type="transmembrane region" description="Helical" evidence="1">
    <location>
        <begin position="176"/>
        <end position="194"/>
    </location>
</feature>
<proteinExistence type="predicted"/>
<name>A0AA48HL08_9ALTE</name>
<feature type="transmembrane region" description="Helical" evidence="1">
    <location>
        <begin position="46"/>
        <end position="67"/>
    </location>
</feature>
<dbReference type="Proteomes" id="UP001333710">
    <property type="component" value="Chromosome"/>
</dbReference>
<dbReference type="EMBL" id="AP027272">
    <property type="protein sequence ID" value="BDX07179.1"/>
    <property type="molecule type" value="Genomic_DNA"/>
</dbReference>
<dbReference type="KEGG" id="pmaw:MACH26_27000"/>
<protein>
    <submittedName>
        <fullName evidence="2">Uncharacterized protein</fullName>
    </submittedName>
</protein>
<feature type="transmembrane region" description="Helical" evidence="1">
    <location>
        <begin position="153"/>
        <end position="170"/>
    </location>
</feature>
<gene>
    <name evidence="2" type="ORF">MACH26_27000</name>
</gene>
<sequence>MEQREQMTTGIAAIALAALFPVYWIFSLSDAMGDFEASIRANLTVLNFNDLLFLVLGILEIYVYLSLRKTLKDYMGTTAAQLLLLLMCIAVIAFHSTLIFDLFLAMAQAPSAETIDNLNNIAIAISIGGLIIYSILGLVFAILLMLKAKELSSLIKVFSVLLLISCALQLTVVFSFVSLLLFPAAMLVLAIYYFKSPTSVEVV</sequence>
<feature type="transmembrane region" description="Helical" evidence="1">
    <location>
        <begin position="7"/>
        <end position="26"/>
    </location>
</feature>
<keyword evidence="1" id="KW-0812">Transmembrane</keyword>
<keyword evidence="3" id="KW-1185">Reference proteome</keyword>
<dbReference type="AlphaFoldDB" id="A0AA48HL08"/>
<organism evidence="2 3">
    <name type="scientific">Planctobacterium marinum</name>
    <dbReference type="NCBI Taxonomy" id="1631968"/>
    <lineage>
        <taxon>Bacteria</taxon>
        <taxon>Pseudomonadati</taxon>
        <taxon>Pseudomonadota</taxon>
        <taxon>Gammaproteobacteria</taxon>
        <taxon>Alteromonadales</taxon>
        <taxon>Alteromonadaceae</taxon>
        <taxon>Planctobacterium</taxon>
    </lineage>
</organism>
<feature type="transmembrane region" description="Helical" evidence="1">
    <location>
        <begin position="79"/>
        <end position="100"/>
    </location>
</feature>
<evidence type="ECO:0000313" key="2">
    <source>
        <dbReference type="EMBL" id="BDX07179.1"/>
    </source>
</evidence>
<reference evidence="2" key="1">
    <citation type="submission" date="2023-01" db="EMBL/GenBank/DDBJ databases">
        <title>Complete genome sequence of Planctobacterium marinum strain Dej080120_11.</title>
        <authorList>
            <person name="Ueki S."/>
            <person name="Maruyama F."/>
        </authorList>
    </citation>
    <scope>NUCLEOTIDE SEQUENCE</scope>
    <source>
        <strain evidence="2">Dej080120_11</strain>
    </source>
</reference>
<evidence type="ECO:0000256" key="1">
    <source>
        <dbReference type="SAM" id="Phobius"/>
    </source>
</evidence>
<dbReference type="RefSeq" id="WP_338293163.1">
    <property type="nucleotide sequence ID" value="NZ_AP027272.1"/>
</dbReference>
<accession>A0AA48HL08</accession>